<dbReference type="Proteomes" id="UP000051804">
    <property type="component" value="Unassembled WGS sequence"/>
</dbReference>
<dbReference type="EC" id="6.3.3.2" evidence="5"/>
<dbReference type="GO" id="GO:0046872">
    <property type="term" value="F:metal ion binding"/>
    <property type="evidence" value="ECO:0007669"/>
    <property type="project" value="UniProtKB-KW"/>
</dbReference>
<sequence length="178" mass="18599">MTKAAFRRAQLSRVKAAAAATTAAAPALIARLQATAVWQAAHTVATTVSGPGEVPTAALMAAAHAAGKTVLLPRTMPEHRLAFLPDPGPTHREISAFGIPEPPYVASAVVPVPDLIIVPGLAFAQDTGARVGFGGGYYDRFLAHYPGPTVALVPPVMTFATAQWPVFKHDMLIGQLIF</sequence>
<dbReference type="Pfam" id="PF01812">
    <property type="entry name" value="5-FTHF_cyc-lig"/>
    <property type="match status" value="1"/>
</dbReference>
<evidence type="ECO:0000313" key="7">
    <source>
        <dbReference type="EMBL" id="KRK70974.1"/>
    </source>
</evidence>
<dbReference type="GO" id="GO:0009396">
    <property type="term" value="P:folic acid-containing compound biosynthetic process"/>
    <property type="evidence" value="ECO:0007669"/>
    <property type="project" value="TreeGrafter"/>
</dbReference>
<dbReference type="PATRIC" id="fig|1291734.4.peg.163"/>
<evidence type="ECO:0000256" key="6">
    <source>
        <dbReference type="SAM" id="SignalP"/>
    </source>
</evidence>
<dbReference type="InterPro" id="IPR002698">
    <property type="entry name" value="FTHF_cligase"/>
</dbReference>
<keyword evidence="3 4" id="KW-0067">ATP-binding</keyword>
<dbReference type="InterPro" id="IPR024185">
    <property type="entry name" value="FTHF_cligase-like_sf"/>
</dbReference>
<dbReference type="GO" id="GO:0035999">
    <property type="term" value="P:tetrahydrofolate interconversion"/>
    <property type="evidence" value="ECO:0007669"/>
    <property type="project" value="TreeGrafter"/>
</dbReference>
<reference evidence="7 8" key="1">
    <citation type="journal article" date="2015" name="Genome Announc.">
        <title>Expanding the biotechnology potential of lactobacilli through comparative genomics of 213 strains and associated genera.</title>
        <authorList>
            <person name="Sun Z."/>
            <person name="Harris H.M."/>
            <person name="McCann A."/>
            <person name="Guo C."/>
            <person name="Argimon S."/>
            <person name="Zhang W."/>
            <person name="Yang X."/>
            <person name="Jeffery I.B."/>
            <person name="Cooney J.C."/>
            <person name="Kagawa T.F."/>
            <person name="Liu W."/>
            <person name="Song Y."/>
            <person name="Salvetti E."/>
            <person name="Wrobel A."/>
            <person name="Rasinkangas P."/>
            <person name="Parkhill J."/>
            <person name="Rea M.C."/>
            <person name="O'Sullivan O."/>
            <person name="Ritari J."/>
            <person name="Douillard F.P."/>
            <person name="Paul Ross R."/>
            <person name="Yang R."/>
            <person name="Briner A.E."/>
            <person name="Felis G.E."/>
            <person name="de Vos W.M."/>
            <person name="Barrangou R."/>
            <person name="Klaenhammer T.R."/>
            <person name="Caufield P.W."/>
            <person name="Cui Y."/>
            <person name="Zhang H."/>
            <person name="O'Toole P.W."/>
        </authorList>
    </citation>
    <scope>NUCLEOTIDE SEQUENCE [LARGE SCALE GENOMIC DNA]</scope>
    <source>
        <strain evidence="7 8">JCM 17158</strain>
    </source>
</reference>
<evidence type="ECO:0000256" key="2">
    <source>
        <dbReference type="ARBA" id="ARBA00022741"/>
    </source>
</evidence>
<dbReference type="NCBIfam" id="TIGR02727">
    <property type="entry name" value="MTHFS_bact"/>
    <property type="match status" value="1"/>
</dbReference>
<feature type="binding site" evidence="4">
    <location>
        <begin position="130"/>
        <end position="138"/>
    </location>
    <ligand>
        <name>ATP</name>
        <dbReference type="ChEBI" id="CHEBI:30616"/>
    </ligand>
</feature>
<feature type="binding site" evidence="4">
    <location>
        <position position="53"/>
    </location>
    <ligand>
        <name>substrate</name>
    </ligand>
</feature>
<comment type="cofactor">
    <cofactor evidence="5">
        <name>Mg(2+)</name>
        <dbReference type="ChEBI" id="CHEBI:18420"/>
    </cofactor>
</comment>
<dbReference type="PANTHER" id="PTHR23407:SF1">
    <property type="entry name" value="5-FORMYLTETRAHYDROFOLATE CYCLO-LIGASE"/>
    <property type="match status" value="1"/>
</dbReference>
<keyword evidence="2 4" id="KW-0547">Nucleotide-binding</keyword>
<feature type="chain" id="PRO_5006406013" description="5-formyltetrahydrofolate cyclo-ligase" evidence="6">
    <location>
        <begin position="20"/>
        <end position="178"/>
    </location>
</feature>
<name>A0A0R1JIA1_9LACO</name>
<keyword evidence="8" id="KW-1185">Reference proteome</keyword>
<evidence type="ECO:0000256" key="3">
    <source>
        <dbReference type="ARBA" id="ARBA00022840"/>
    </source>
</evidence>
<feature type="signal peptide" evidence="6">
    <location>
        <begin position="1"/>
        <end position="19"/>
    </location>
</feature>
<dbReference type="STRING" id="1291734.FD02_GL000155"/>
<evidence type="ECO:0000256" key="4">
    <source>
        <dbReference type="PIRSR" id="PIRSR006806-1"/>
    </source>
</evidence>
<dbReference type="OrthoDB" id="9801938at2"/>
<dbReference type="Gene3D" id="3.40.50.10420">
    <property type="entry name" value="NagB/RpiA/CoA transferase-like"/>
    <property type="match status" value="1"/>
</dbReference>
<comment type="caution">
    <text evidence="7">The sequence shown here is derived from an EMBL/GenBank/DDBJ whole genome shotgun (WGS) entry which is preliminary data.</text>
</comment>
<evidence type="ECO:0000313" key="8">
    <source>
        <dbReference type="Proteomes" id="UP000051804"/>
    </source>
</evidence>
<dbReference type="RefSeq" id="WP_056951626.1">
    <property type="nucleotide sequence ID" value="NZ_AZDJ01000030.1"/>
</dbReference>
<evidence type="ECO:0000256" key="5">
    <source>
        <dbReference type="RuleBase" id="RU361279"/>
    </source>
</evidence>
<comment type="similarity">
    <text evidence="1 5">Belongs to the 5-formyltetrahydrofolate cyclo-ligase family.</text>
</comment>
<protein>
    <recommendedName>
        <fullName evidence="5">5-formyltetrahydrofolate cyclo-ligase</fullName>
        <ecNumber evidence="5">6.3.3.2</ecNumber>
    </recommendedName>
</protein>
<dbReference type="AlphaFoldDB" id="A0A0R1JIA1"/>
<feature type="binding site" evidence="4">
    <location>
        <position position="48"/>
    </location>
    <ligand>
        <name>substrate</name>
    </ligand>
</feature>
<accession>A0A0R1JIA1</accession>
<dbReference type="GO" id="GO:0005524">
    <property type="term" value="F:ATP binding"/>
    <property type="evidence" value="ECO:0007669"/>
    <property type="project" value="UniProtKB-KW"/>
</dbReference>
<dbReference type="GO" id="GO:0030272">
    <property type="term" value="F:5-formyltetrahydrofolate cyclo-ligase activity"/>
    <property type="evidence" value="ECO:0007669"/>
    <property type="project" value="UniProtKB-EC"/>
</dbReference>
<feature type="binding site" evidence="4">
    <location>
        <begin position="3"/>
        <end position="7"/>
    </location>
    <ligand>
        <name>ATP</name>
        <dbReference type="ChEBI" id="CHEBI:30616"/>
    </ligand>
</feature>
<gene>
    <name evidence="7" type="ORF">FD02_GL000155</name>
</gene>
<proteinExistence type="inferred from homology"/>
<keyword evidence="6" id="KW-0732">Signal</keyword>
<evidence type="ECO:0000256" key="1">
    <source>
        <dbReference type="ARBA" id="ARBA00010638"/>
    </source>
</evidence>
<dbReference type="PIRSF" id="PIRSF006806">
    <property type="entry name" value="FTHF_cligase"/>
    <property type="match status" value="1"/>
</dbReference>
<dbReference type="InterPro" id="IPR037171">
    <property type="entry name" value="NagB/RpiA_transferase-like"/>
</dbReference>
<keyword evidence="5" id="KW-0479">Metal-binding</keyword>
<dbReference type="EMBL" id="AZDJ01000030">
    <property type="protein sequence ID" value="KRK70974.1"/>
    <property type="molecule type" value="Genomic_DNA"/>
</dbReference>
<comment type="catalytic activity">
    <reaction evidence="5">
        <text>(6S)-5-formyl-5,6,7,8-tetrahydrofolate + ATP = (6R)-5,10-methenyltetrahydrofolate + ADP + phosphate</text>
        <dbReference type="Rhea" id="RHEA:10488"/>
        <dbReference type="ChEBI" id="CHEBI:30616"/>
        <dbReference type="ChEBI" id="CHEBI:43474"/>
        <dbReference type="ChEBI" id="CHEBI:57455"/>
        <dbReference type="ChEBI" id="CHEBI:57457"/>
        <dbReference type="ChEBI" id="CHEBI:456216"/>
        <dbReference type="EC" id="6.3.3.2"/>
    </reaction>
</comment>
<dbReference type="SUPFAM" id="SSF100950">
    <property type="entry name" value="NagB/RpiA/CoA transferase-like"/>
    <property type="match status" value="1"/>
</dbReference>
<keyword evidence="7" id="KW-0436">Ligase</keyword>
<organism evidence="7 8">
    <name type="scientific">Lacticaseibacillus nasuensis JCM 17158</name>
    <dbReference type="NCBI Taxonomy" id="1291734"/>
    <lineage>
        <taxon>Bacteria</taxon>
        <taxon>Bacillati</taxon>
        <taxon>Bacillota</taxon>
        <taxon>Bacilli</taxon>
        <taxon>Lactobacillales</taxon>
        <taxon>Lactobacillaceae</taxon>
        <taxon>Lacticaseibacillus</taxon>
    </lineage>
</organism>
<keyword evidence="5" id="KW-0460">Magnesium</keyword>
<dbReference type="PANTHER" id="PTHR23407">
    <property type="entry name" value="ATPASE INHIBITOR/5-FORMYLTETRAHYDROFOLATE CYCLO-LIGASE"/>
    <property type="match status" value="1"/>
</dbReference>